<name>A0A7M3MHE2_9BACT</name>
<keyword evidence="1" id="KW-0732">Signal</keyword>
<protein>
    <recommendedName>
        <fullName evidence="4">EF-hand domain-containing protein</fullName>
    </recommendedName>
</protein>
<sequence length="101" mass="11382">MRRYFLRLCLCLAAMFLFAVVHTAWAQRIGRFRGMDVNSDAVVTAEEFAAVCNFSGAGYFEHAAGTDDVMTFDEYDAWLDLVRAGTAPHGEDWGRHFTCHP</sequence>
<feature type="signal peptide" evidence="1">
    <location>
        <begin position="1"/>
        <end position="26"/>
    </location>
</feature>
<keyword evidence="3" id="KW-1185">Reference proteome</keyword>
<dbReference type="EMBL" id="QMIE01000003">
    <property type="protein sequence ID" value="TVM18842.1"/>
    <property type="molecule type" value="Genomic_DNA"/>
</dbReference>
<gene>
    <name evidence="2" type="ORF">DPQ33_05115</name>
</gene>
<comment type="caution">
    <text evidence="2">The sequence shown here is derived from an EMBL/GenBank/DDBJ whole genome shotgun (WGS) entry which is preliminary data.</text>
</comment>
<dbReference type="AlphaFoldDB" id="A0A7M3MHE2"/>
<feature type="chain" id="PRO_5029575528" description="EF-hand domain-containing protein" evidence="1">
    <location>
        <begin position="27"/>
        <end position="101"/>
    </location>
</feature>
<evidence type="ECO:0000256" key="1">
    <source>
        <dbReference type="SAM" id="SignalP"/>
    </source>
</evidence>
<proteinExistence type="predicted"/>
<evidence type="ECO:0008006" key="4">
    <source>
        <dbReference type="Google" id="ProtNLM"/>
    </source>
</evidence>
<evidence type="ECO:0000313" key="2">
    <source>
        <dbReference type="EMBL" id="TVM18842.1"/>
    </source>
</evidence>
<reference evidence="2 3" key="1">
    <citation type="submission" date="2018-06" db="EMBL/GenBank/DDBJ databases">
        <title>Complete genome of Desulfovibrio indonesiensis P37SLT.</title>
        <authorList>
            <person name="Crispim J.S."/>
            <person name="Vidigal P.M.P."/>
            <person name="Silva L.C.F."/>
            <person name="Laguardia C.N."/>
            <person name="Araujo L.C."/>
            <person name="Dias R.S."/>
            <person name="Sousa M.P."/>
            <person name="Paula S.O."/>
            <person name="Silva C."/>
        </authorList>
    </citation>
    <scope>NUCLEOTIDE SEQUENCE [LARGE SCALE GENOMIC DNA]</scope>
    <source>
        <strain evidence="2 3">P37SLT</strain>
    </source>
</reference>
<dbReference type="OrthoDB" id="9899806at2"/>
<dbReference type="RefSeq" id="WP_144302116.1">
    <property type="nucleotide sequence ID" value="NZ_QMIE01000003.1"/>
</dbReference>
<organism evidence="2 3">
    <name type="scientific">Oceanidesulfovibrio indonesiensis</name>
    <dbReference type="NCBI Taxonomy" id="54767"/>
    <lineage>
        <taxon>Bacteria</taxon>
        <taxon>Pseudomonadati</taxon>
        <taxon>Thermodesulfobacteriota</taxon>
        <taxon>Desulfovibrionia</taxon>
        <taxon>Desulfovibrionales</taxon>
        <taxon>Desulfovibrionaceae</taxon>
        <taxon>Oceanidesulfovibrio</taxon>
    </lineage>
</organism>
<evidence type="ECO:0000313" key="3">
    <source>
        <dbReference type="Proteomes" id="UP000448292"/>
    </source>
</evidence>
<accession>A0A7M3MHE2</accession>
<dbReference type="Proteomes" id="UP000448292">
    <property type="component" value="Unassembled WGS sequence"/>
</dbReference>